<dbReference type="EMBL" id="JAHHUM010001072">
    <property type="protein sequence ID" value="KAK5614866.1"/>
    <property type="molecule type" value="Genomic_DNA"/>
</dbReference>
<evidence type="ECO:0000313" key="2">
    <source>
        <dbReference type="Proteomes" id="UP001311232"/>
    </source>
</evidence>
<dbReference type="AlphaFoldDB" id="A0AAV9S0X5"/>
<keyword evidence="2" id="KW-1185">Reference proteome</keyword>
<protein>
    <submittedName>
        <fullName evidence="1">Uncharacterized protein</fullName>
    </submittedName>
</protein>
<comment type="caution">
    <text evidence="1">The sequence shown here is derived from an EMBL/GenBank/DDBJ whole genome shotgun (WGS) entry which is preliminary data.</text>
</comment>
<gene>
    <name evidence="1" type="ORF">CRENBAI_010806</name>
</gene>
<accession>A0AAV9S0X5</accession>
<name>A0AAV9S0X5_9TELE</name>
<reference evidence="1 2" key="1">
    <citation type="submission" date="2021-06" db="EMBL/GenBank/DDBJ databases">
        <authorList>
            <person name="Palmer J.M."/>
        </authorList>
    </citation>
    <scope>NUCLEOTIDE SEQUENCE [LARGE SCALE GENOMIC DNA]</scope>
    <source>
        <strain evidence="1 2">MEX-2019</strain>
        <tissue evidence="1">Muscle</tissue>
    </source>
</reference>
<proteinExistence type="predicted"/>
<organism evidence="1 2">
    <name type="scientific">Crenichthys baileyi</name>
    <name type="common">White River springfish</name>
    <dbReference type="NCBI Taxonomy" id="28760"/>
    <lineage>
        <taxon>Eukaryota</taxon>
        <taxon>Metazoa</taxon>
        <taxon>Chordata</taxon>
        <taxon>Craniata</taxon>
        <taxon>Vertebrata</taxon>
        <taxon>Euteleostomi</taxon>
        <taxon>Actinopterygii</taxon>
        <taxon>Neopterygii</taxon>
        <taxon>Teleostei</taxon>
        <taxon>Neoteleostei</taxon>
        <taxon>Acanthomorphata</taxon>
        <taxon>Ovalentaria</taxon>
        <taxon>Atherinomorphae</taxon>
        <taxon>Cyprinodontiformes</taxon>
        <taxon>Goodeidae</taxon>
        <taxon>Crenichthys</taxon>
    </lineage>
</organism>
<sequence length="144" mass="16530">MFLLTLFNNRSTNQVHPHVSLLSPSSLFRFLDPTCSFNSQTTSGSSVFLLFFAPVYGSGNHPDMLGTLRMIHNMCSIFDLQWVFRMRLVSNQQVSTQILYLQLQCEQFRLGSNRLRIHPLNSCISVNYNINNKSVYFSNSVQNV</sequence>
<evidence type="ECO:0000313" key="1">
    <source>
        <dbReference type="EMBL" id="KAK5614866.1"/>
    </source>
</evidence>
<dbReference type="Proteomes" id="UP001311232">
    <property type="component" value="Unassembled WGS sequence"/>
</dbReference>